<gene>
    <name evidence="20" type="ORF">SAMN05444340_102325</name>
</gene>
<dbReference type="InterPro" id="IPR000374">
    <property type="entry name" value="PC_trans"/>
</dbReference>
<evidence type="ECO:0000256" key="16">
    <source>
        <dbReference type="ARBA" id="ARBA00023209"/>
    </source>
</evidence>
<evidence type="ECO:0000256" key="6">
    <source>
        <dbReference type="ARBA" id="ARBA00012487"/>
    </source>
</evidence>
<comment type="catalytic activity">
    <reaction evidence="1 18">
        <text>a 1,2-diacyl-sn-glycero-3-phosphate + CTP + H(+) = a CDP-1,2-diacyl-sn-glycerol + diphosphate</text>
        <dbReference type="Rhea" id="RHEA:16229"/>
        <dbReference type="ChEBI" id="CHEBI:15378"/>
        <dbReference type="ChEBI" id="CHEBI:33019"/>
        <dbReference type="ChEBI" id="CHEBI:37563"/>
        <dbReference type="ChEBI" id="CHEBI:58332"/>
        <dbReference type="ChEBI" id="CHEBI:58608"/>
        <dbReference type="EC" id="2.7.7.41"/>
    </reaction>
</comment>
<evidence type="ECO:0000256" key="8">
    <source>
        <dbReference type="ARBA" id="ARBA00022475"/>
    </source>
</evidence>
<dbReference type="PROSITE" id="PS01315">
    <property type="entry name" value="CDS"/>
    <property type="match status" value="1"/>
</dbReference>
<comment type="pathway">
    <text evidence="3 18">Phospholipid metabolism; CDP-diacylglycerol biosynthesis; CDP-diacylglycerol from sn-glycerol 3-phosphate: step 3/3.</text>
</comment>
<dbReference type="Proteomes" id="UP000199286">
    <property type="component" value="Unassembled WGS sequence"/>
</dbReference>
<keyword evidence="13 19" id="KW-1133">Transmembrane helix</keyword>
<keyword evidence="11 18" id="KW-0812">Transmembrane</keyword>
<evidence type="ECO:0000313" key="21">
    <source>
        <dbReference type="Proteomes" id="UP000199286"/>
    </source>
</evidence>
<comment type="similarity">
    <text evidence="5 18">Belongs to the CDS family.</text>
</comment>
<sequence length="262" mass="27187">MSGSRWDDLAVRLGSGAALVVLGLGAVWLGGLWFHALIAAICGVMVWELVVMLDAGRQRSQYLLAGVTAAAAMIAIELPPAFALPLLLAPSMLGLGRMQTGGVTYAVFTATILMAGYGMMALRDDFGLWWMLWLVLVVVVTDVGGYFAGRTFGGPKLWPRVSPKKTWSGAIAGWLGAAVVGLLFSGTDGAGLGLIGISIAVSMASQIGDITESAIKRRAGVKDSSNLLPGHGGLLDRFDGMLGAALFIVIAGQIVNFPPGVS</sequence>
<feature type="transmembrane region" description="Helical" evidence="19">
    <location>
        <begin position="32"/>
        <end position="50"/>
    </location>
</feature>
<keyword evidence="9" id="KW-0444">Lipid biosynthesis</keyword>
<keyword evidence="16" id="KW-0594">Phospholipid biosynthesis</keyword>
<evidence type="ECO:0000256" key="12">
    <source>
        <dbReference type="ARBA" id="ARBA00022695"/>
    </source>
</evidence>
<dbReference type="EC" id="2.7.7.41" evidence="6 18"/>
<accession>A0A1H3GFK9</accession>
<dbReference type="UniPathway" id="UPA00557">
    <property type="reaction ID" value="UER00614"/>
</dbReference>
<keyword evidence="12 18" id="KW-0548">Nucleotidyltransferase</keyword>
<keyword evidence="14" id="KW-0443">Lipid metabolism</keyword>
<evidence type="ECO:0000256" key="17">
    <source>
        <dbReference type="ARBA" id="ARBA00023264"/>
    </source>
</evidence>
<evidence type="ECO:0000256" key="4">
    <source>
        <dbReference type="ARBA" id="ARBA00005189"/>
    </source>
</evidence>
<keyword evidence="10 18" id="KW-0808">Transferase</keyword>
<keyword evidence="15 19" id="KW-0472">Membrane</keyword>
<reference evidence="20 21" key="1">
    <citation type="submission" date="2016-10" db="EMBL/GenBank/DDBJ databases">
        <authorList>
            <person name="de Groot N.N."/>
        </authorList>
    </citation>
    <scope>NUCLEOTIDE SEQUENCE [LARGE SCALE GENOMIC DNA]</scope>
    <source>
        <strain evidence="20 21">DSM 26880</strain>
    </source>
</reference>
<keyword evidence="21" id="KW-1185">Reference proteome</keyword>
<evidence type="ECO:0000256" key="13">
    <source>
        <dbReference type="ARBA" id="ARBA00022989"/>
    </source>
</evidence>
<feature type="transmembrane region" description="Helical" evidence="19">
    <location>
        <begin position="62"/>
        <end position="82"/>
    </location>
</feature>
<evidence type="ECO:0000256" key="9">
    <source>
        <dbReference type="ARBA" id="ARBA00022516"/>
    </source>
</evidence>
<comment type="subcellular location">
    <subcellularLocation>
        <location evidence="2">Cell membrane</location>
        <topology evidence="2">Multi-pass membrane protein</topology>
    </subcellularLocation>
</comment>
<feature type="transmembrane region" description="Helical" evidence="19">
    <location>
        <begin position="102"/>
        <end position="120"/>
    </location>
</feature>
<dbReference type="Pfam" id="PF01148">
    <property type="entry name" value="CTP_transf_1"/>
    <property type="match status" value="1"/>
</dbReference>
<dbReference type="GO" id="GO:0016024">
    <property type="term" value="P:CDP-diacylglycerol biosynthetic process"/>
    <property type="evidence" value="ECO:0007669"/>
    <property type="project" value="UniProtKB-UniPathway"/>
</dbReference>
<evidence type="ECO:0000256" key="15">
    <source>
        <dbReference type="ARBA" id="ARBA00023136"/>
    </source>
</evidence>
<evidence type="ECO:0000256" key="1">
    <source>
        <dbReference type="ARBA" id="ARBA00001698"/>
    </source>
</evidence>
<evidence type="ECO:0000313" key="20">
    <source>
        <dbReference type="EMBL" id="SDY02113.1"/>
    </source>
</evidence>
<comment type="pathway">
    <text evidence="4">Lipid metabolism.</text>
</comment>
<dbReference type="EMBL" id="FNPF01000002">
    <property type="protein sequence ID" value="SDY02113.1"/>
    <property type="molecule type" value="Genomic_DNA"/>
</dbReference>
<dbReference type="GO" id="GO:0005886">
    <property type="term" value="C:plasma membrane"/>
    <property type="evidence" value="ECO:0007669"/>
    <property type="project" value="UniProtKB-SubCell"/>
</dbReference>
<proteinExistence type="inferred from homology"/>
<feature type="transmembrane region" description="Helical" evidence="19">
    <location>
        <begin position="127"/>
        <end position="147"/>
    </location>
</feature>
<dbReference type="STRING" id="321339.SAMN05444340_102325"/>
<evidence type="ECO:0000256" key="2">
    <source>
        <dbReference type="ARBA" id="ARBA00004651"/>
    </source>
</evidence>
<dbReference type="PANTHER" id="PTHR46382">
    <property type="entry name" value="PHOSPHATIDATE CYTIDYLYLTRANSFERASE"/>
    <property type="match status" value="1"/>
</dbReference>
<dbReference type="OrthoDB" id="9799199at2"/>
<name>A0A1H3GFK9_9RHOB</name>
<evidence type="ECO:0000256" key="10">
    <source>
        <dbReference type="ARBA" id="ARBA00022679"/>
    </source>
</evidence>
<organism evidence="20 21">
    <name type="scientific">Citreimonas salinaria</name>
    <dbReference type="NCBI Taxonomy" id="321339"/>
    <lineage>
        <taxon>Bacteria</taxon>
        <taxon>Pseudomonadati</taxon>
        <taxon>Pseudomonadota</taxon>
        <taxon>Alphaproteobacteria</taxon>
        <taxon>Rhodobacterales</taxon>
        <taxon>Roseobacteraceae</taxon>
        <taxon>Citreimonas</taxon>
    </lineage>
</organism>
<evidence type="ECO:0000256" key="19">
    <source>
        <dbReference type="SAM" id="Phobius"/>
    </source>
</evidence>
<evidence type="ECO:0000256" key="14">
    <source>
        <dbReference type="ARBA" id="ARBA00023098"/>
    </source>
</evidence>
<keyword evidence="8" id="KW-1003">Cell membrane</keyword>
<protein>
    <recommendedName>
        <fullName evidence="7 18">Phosphatidate cytidylyltransferase</fullName>
        <ecNumber evidence="6 18">2.7.7.41</ecNumber>
    </recommendedName>
</protein>
<feature type="transmembrane region" description="Helical" evidence="19">
    <location>
        <begin position="9"/>
        <end position="26"/>
    </location>
</feature>
<dbReference type="GO" id="GO:0004605">
    <property type="term" value="F:phosphatidate cytidylyltransferase activity"/>
    <property type="evidence" value="ECO:0007669"/>
    <property type="project" value="UniProtKB-EC"/>
</dbReference>
<evidence type="ECO:0000256" key="7">
    <source>
        <dbReference type="ARBA" id="ARBA00019373"/>
    </source>
</evidence>
<keyword evidence="17" id="KW-1208">Phospholipid metabolism</keyword>
<evidence type="ECO:0000256" key="3">
    <source>
        <dbReference type="ARBA" id="ARBA00005119"/>
    </source>
</evidence>
<dbReference type="PANTHER" id="PTHR46382:SF1">
    <property type="entry name" value="PHOSPHATIDATE CYTIDYLYLTRANSFERASE"/>
    <property type="match status" value="1"/>
</dbReference>
<dbReference type="RefSeq" id="WP_089879570.1">
    <property type="nucleotide sequence ID" value="NZ_FNPF01000002.1"/>
</dbReference>
<evidence type="ECO:0000256" key="11">
    <source>
        <dbReference type="ARBA" id="ARBA00022692"/>
    </source>
</evidence>
<evidence type="ECO:0000256" key="5">
    <source>
        <dbReference type="ARBA" id="ARBA00010185"/>
    </source>
</evidence>
<evidence type="ECO:0000256" key="18">
    <source>
        <dbReference type="RuleBase" id="RU003938"/>
    </source>
</evidence>
<dbReference type="AlphaFoldDB" id="A0A1H3GFK9"/>